<proteinExistence type="inferred from homology"/>
<dbReference type="FunFam" id="3.60.130.10:FF:000001">
    <property type="entry name" value="Trimethyllysine dioxygenase, mitochondrial"/>
    <property type="match status" value="1"/>
</dbReference>
<dbReference type="GeneID" id="25266328"/>
<evidence type="ECO:0000256" key="6">
    <source>
        <dbReference type="ARBA" id="ARBA00022723"/>
    </source>
</evidence>
<evidence type="ECO:0000256" key="7">
    <source>
        <dbReference type="ARBA" id="ARBA00022873"/>
    </source>
</evidence>
<evidence type="ECO:0000256" key="10">
    <source>
        <dbReference type="ARBA" id="ARBA00023004"/>
    </source>
</evidence>
<evidence type="ECO:0000256" key="3">
    <source>
        <dbReference type="ARBA" id="ARBA00005022"/>
    </source>
</evidence>
<comment type="function">
    <text evidence="14">Converts trimethyllysine (TML) into hydroxytrimethyllysine (HTML).</text>
</comment>
<dbReference type="RefSeq" id="XP_013245623.1">
    <property type="nucleotide sequence ID" value="XM_013390169.1"/>
</dbReference>
<name>A0A066WP37_TILAU</name>
<feature type="compositionally biased region" description="Polar residues" evidence="16">
    <location>
        <begin position="121"/>
        <end position="135"/>
    </location>
</feature>
<dbReference type="GO" id="GO:0005506">
    <property type="term" value="F:iron ion binding"/>
    <property type="evidence" value="ECO:0007669"/>
    <property type="project" value="InterPro"/>
</dbReference>
<evidence type="ECO:0000259" key="18">
    <source>
        <dbReference type="Pfam" id="PF06155"/>
    </source>
</evidence>
<dbReference type="CDD" id="cd00250">
    <property type="entry name" value="CAS_like"/>
    <property type="match status" value="1"/>
</dbReference>
<dbReference type="InterPro" id="IPR038492">
    <property type="entry name" value="GBBH-like_N_sf"/>
</dbReference>
<dbReference type="GO" id="GO:0045329">
    <property type="term" value="P:carnitine biosynthetic process"/>
    <property type="evidence" value="ECO:0007669"/>
    <property type="project" value="UniProtKB-UniPathway"/>
</dbReference>
<feature type="compositionally biased region" description="Polar residues" evidence="16">
    <location>
        <begin position="299"/>
        <end position="310"/>
    </location>
</feature>
<dbReference type="GO" id="GO:0050353">
    <property type="term" value="F:trimethyllysine dioxygenase activity"/>
    <property type="evidence" value="ECO:0007669"/>
    <property type="project" value="UniProtKB-EC"/>
</dbReference>
<keyword evidence="10" id="KW-0408">Iron</keyword>
<dbReference type="NCBIfam" id="TIGR02410">
    <property type="entry name" value="carnitine_TMLD"/>
    <property type="match status" value="1"/>
</dbReference>
<accession>A0A066WP37</accession>
<comment type="similarity">
    <text evidence="4">Belongs to the gamma-BBH/TMLD family.</text>
</comment>
<dbReference type="HOGENOM" id="CLU_021859_2_2_1"/>
<evidence type="ECO:0000313" key="19">
    <source>
        <dbReference type="EMBL" id="KDN52784.1"/>
    </source>
</evidence>
<feature type="domain" description="TauD/TfdA-like" evidence="17">
    <location>
        <begin position="334"/>
        <end position="576"/>
    </location>
</feature>
<dbReference type="EC" id="1.14.11.8" evidence="5"/>
<feature type="region of interest" description="Disordered" evidence="16">
    <location>
        <begin position="32"/>
        <end position="138"/>
    </location>
</feature>
<comment type="pathway">
    <text evidence="3">Amine and polyamine biosynthesis; carnitine biosynthesis.</text>
</comment>
<dbReference type="EMBL" id="JMSN01000006">
    <property type="protein sequence ID" value="KDN52784.1"/>
    <property type="molecule type" value="Genomic_DNA"/>
</dbReference>
<keyword evidence="7" id="KW-0124">Carnitine biosynthesis</keyword>
<dbReference type="OMA" id="YPWRWLM"/>
<dbReference type="FunFam" id="3.30.2020.30:FF:000002">
    <property type="entry name" value="Putative gamma-butyrobetaine dioxygenase"/>
    <property type="match status" value="1"/>
</dbReference>
<evidence type="ECO:0000256" key="1">
    <source>
        <dbReference type="ARBA" id="ARBA00001954"/>
    </source>
</evidence>
<comment type="caution">
    <text evidence="19">The sequence shown here is derived from an EMBL/GenBank/DDBJ whole genome shotgun (WGS) entry which is preliminary data.</text>
</comment>
<keyword evidence="9" id="KW-0560">Oxidoreductase</keyword>
<feature type="compositionally biased region" description="Low complexity" evidence="16">
    <location>
        <begin position="90"/>
        <end position="109"/>
    </location>
</feature>
<dbReference type="STRING" id="1037660.A0A066WP37"/>
<sequence>MDEAPRAAAIIRTLSMLARTVHQSIACSAASRATSAARPSLQGQTTAGKQRQLRLLSARSGQQQAPSTASISRRGTAQPKGPEVVNSGISSVSAAQQAAPAPTSTSSQVGSTLGSAPNPVTPQISLVPSPSTSGGKSDRLAIRWASGVESKFHHVWLRDHCRCPACYHPKTKQRLLDTFAIPGNVEPVSMESTTEGLQVEWPPLLQAAENGAVAANAATTHHSLYPWRWLMLNSYSPPFSAVNGPSAHVVGLTAGGMAGLPPIERVLWGRSIGQAPPTVTWDEVMGRKPGTESSKKTETQGSPYTMSSEQADVKAEGSSLDLSVHDEELGNLGLLKWLSKIATFGFCFVSGVPVSPLATEALIRRIAFIRETHYGGFWDFTSNLEHGDTAYTNLKLQAHTDTTYFTDPAGLQMFHLLSHTASECGSAKAEGGESLLVDGFLAAKILRESNETAYATLSEVRLMTHSAGDDDTLIRPLMEESGYPILQHTDDAGGWRHGAKLKMVRYNNDDRSVLRVKEEDVDSFYSALREWNRILTDPEGEYWQQLRPGTALIFDNHRVLHGRSAFVGNRRLCGAYVSHDDYRSKLSVLSARYGDTLRSDSGRKHGRGVWDDGL</sequence>
<dbReference type="OrthoDB" id="408743at2759"/>
<comment type="cofactor">
    <cofactor evidence="2">
        <name>L-ascorbate</name>
        <dbReference type="ChEBI" id="CHEBI:38290"/>
    </cofactor>
</comment>
<dbReference type="InterPro" id="IPR003819">
    <property type="entry name" value="TauD/TfdA-like"/>
</dbReference>
<evidence type="ECO:0000256" key="11">
    <source>
        <dbReference type="ARBA" id="ARBA00030363"/>
    </source>
</evidence>
<feature type="compositionally biased region" description="Basic and acidic residues" evidence="16">
    <location>
        <begin position="284"/>
        <end position="298"/>
    </location>
</feature>
<dbReference type="SUPFAM" id="SSF51197">
    <property type="entry name" value="Clavaminate synthase-like"/>
    <property type="match status" value="1"/>
</dbReference>
<protein>
    <recommendedName>
        <fullName evidence="5">trimethyllysine dioxygenase</fullName>
        <ecNumber evidence="5">1.14.11.8</ecNumber>
    </recommendedName>
    <alternativeName>
        <fullName evidence="12">Epsilon-trimethyllysine 2-oxoglutarate dioxygenase</fullName>
    </alternativeName>
    <alternativeName>
        <fullName evidence="11">TML hydroxylase</fullName>
    </alternativeName>
    <alternativeName>
        <fullName evidence="13">TML-alpha-ketoglutarate dioxygenase</fullName>
    </alternativeName>
</protein>
<dbReference type="InterPro" id="IPR050411">
    <property type="entry name" value="AlphaKG_dependent_hydroxylases"/>
</dbReference>
<gene>
    <name evidence="19" type="ORF">K437DRAFT_272092</name>
</gene>
<evidence type="ECO:0000256" key="14">
    <source>
        <dbReference type="ARBA" id="ARBA00046008"/>
    </source>
</evidence>
<reference evidence="19 20" key="1">
    <citation type="submission" date="2014-05" db="EMBL/GenBank/DDBJ databases">
        <title>Draft genome sequence of a rare smut relative, Tilletiaria anomala UBC 951.</title>
        <authorList>
            <consortium name="DOE Joint Genome Institute"/>
            <person name="Toome M."/>
            <person name="Kuo A."/>
            <person name="Henrissat B."/>
            <person name="Lipzen A."/>
            <person name="Tritt A."/>
            <person name="Yoshinaga Y."/>
            <person name="Zane M."/>
            <person name="Barry K."/>
            <person name="Grigoriev I.V."/>
            <person name="Spatafora J.W."/>
            <person name="Aimea M.C."/>
        </authorList>
    </citation>
    <scope>NUCLEOTIDE SEQUENCE [LARGE SCALE GENOMIC DNA]</scope>
    <source>
        <strain evidence="19 20">UBC 951</strain>
    </source>
</reference>
<evidence type="ECO:0000256" key="8">
    <source>
        <dbReference type="ARBA" id="ARBA00022964"/>
    </source>
</evidence>
<dbReference type="Proteomes" id="UP000027361">
    <property type="component" value="Unassembled WGS sequence"/>
</dbReference>
<feature type="compositionally biased region" description="Polar residues" evidence="16">
    <location>
        <begin position="59"/>
        <end position="75"/>
    </location>
</feature>
<comment type="cofactor">
    <cofactor evidence="1">
        <name>Fe(2+)</name>
        <dbReference type="ChEBI" id="CHEBI:29033"/>
    </cofactor>
</comment>
<dbReference type="Pfam" id="PF02668">
    <property type="entry name" value="TauD"/>
    <property type="match status" value="1"/>
</dbReference>
<evidence type="ECO:0000256" key="13">
    <source>
        <dbReference type="ARBA" id="ARBA00032283"/>
    </source>
</evidence>
<dbReference type="Gene3D" id="3.30.2020.30">
    <property type="match status" value="1"/>
</dbReference>
<keyword evidence="6" id="KW-0479">Metal-binding</keyword>
<dbReference type="PANTHER" id="PTHR10696:SF51">
    <property type="entry name" value="TRIMETHYLLYSINE DIOXYGENASE, MITOCHONDRIAL"/>
    <property type="match status" value="1"/>
</dbReference>
<evidence type="ECO:0000256" key="4">
    <source>
        <dbReference type="ARBA" id="ARBA00008654"/>
    </source>
</evidence>
<dbReference type="InParanoid" id="A0A066WP37"/>
<evidence type="ECO:0000256" key="9">
    <source>
        <dbReference type="ARBA" id="ARBA00023002"/>
    </source>
</evidence>
<comment type="catalytic activity">
    <reaction evidence="15">
        <text>N(6),N(6),N(6)-trimethyl-L-lysine + 2-oxoglutarate + O2 = (3S)-3-hydroxy-N(6),N(6),N(6)-trimethyl-L-lysine + succinate + CO2</text>
        <dbReference type="Rhea" id="RHEA:14181"/>
        <dbReference type="ChEBI" id="CHEBI:15379"/>
        <dbReference type="ChEBI" id="CHEBI:16526"/>
        <dbReference type="ChEBI" id="CHEBI:16810"/>
        <dbReference type="ChEBI" id="CHEBI:30031"/>
        <dbReference type="ChEBI" id="CHEBI:58100"/>
        <dbReference type="ChEBI" id="CHEBI:141499"/>
        <dbReference type="EC" id="1.14.11.8"/>
    </reaction>
</comment>
<evidence type="ECO:0000259" key="17">
    <source>
        <dbReference type="Pfam" id="PF02668"/>
    </source>
</evidence>
<dbReference type="UniPathway" id="UPA00118"/>
<dbReference type="PANTHER" id="PTHR10696">
    <property type="entry name" value="GAMMA-BUTYROBETAINE HYDROXYLASE-RELATED"/>
    <property type="match status" value="1"/>
</dbReference>
<feature type="domain" description="Gamma-butyrobetaine hydroxylase-like N-terminal" evidence="18">
    <location>
        <begin position="136"/>
        <end position="202"/>
    </location>
</feature>
<evidence type="ECO:0000256" key="5">
    <source>
        <dbReference type="ARBA" id="ARBA00012267"/>
    </source>
</evidence>
<evidence type="ECO:0000256" key="15">
    <source>
        <dbReference type="ARBA" id="ARBA00049334"/>
    </source>
</evidence>
<evidence type="ECO:0000256" key="16">
    <source>
        <dbReference type="SAM" id="MobiDB-lite"/>
    </source>
</evidence>
<feature type="region of interest" description="Disordered" evidence="16">
    <location>
        <begin position="280"/>
        <end position="310"/>
    </location>
</feature>
<keyword evidence="20" id="KW-1185">Reference proteome</keyword>
<evidence type="ECO:0000256" key="12">
    <source>
        <dbReference type="ARBA" id="ARBA00031778"/>
    </source>
</evidence>
<dbReference type="GO" id="GO:0005739">
    <property type="term" value="C:mitochondrion"/>
    <property type="evidence" value="ECO:0007669"/>
    <property type="project" value="TreeGrafter"/>
</dbReference>
<keyword evidence="8 19" id="KW-0223">Dioxygenase</keyword>
<organism evidence="19 20">
    <name type="scientific">Tilletiaria anomala (strain ATCC 24038 / CBS 436.72 / UBC 951)</name>
    <dbReference type="NCBI Taxonomy" id="1037660"/>
    <lineage>
        <taxon>Eukaryota</taxon>
        <taxon>Fungi</taxon>
        <taxon>Dikarya</taxon>
        <taxon>Basidiomycota</taxon>
        <taxon>Ustilaginomycotina</taxon>
        <taxon>Exobasidiomycetes</taxon>
        <taxon>Georgefischeriales</taxon>
        <taxon>Tilletiariaceae</taxon>
        <taxon>Tilletiaria</taxon>
    </lineage>
</organism>
<dbReference type="InterPro" id="IPR012776">
    <property type="entry name" value="Trimethyllysine_dOase"/>
</dbReference>
<evidence type="ECO:0000313" key="20">
    <source>
        <dbReference type="Proteomes" id="UP000027361"/>
    </source>
</evidence>
<dbReference type="InterPro" id="IPR042098">
    <property type="entry name" value="TauD-like_sf"/>
</dbReference>
<dbReference type="InterPro" id="IPR010376">
    <property type="entry name" value="GBBH-like_N"/>
</dbReference>
<dbReference type="Pfam" id="PF06155">
    <property type="entry name" value="GBBH-like_N"/>
    <property type="match status" value="1"/>
</dbReference>
<evidence type="ECO:0000256" key="2">
    <source>
        <dbReference type="ARBA" id="ARBA00001961"/>
    </source>
</evidence>
<dbReference type="AlphaFoldDB" id="A0A066WP37"/>
<dbReference type="Gene3D" id="3.60.130.10">
    <property type="entry name" value="Clavaminate synthase-like"/>
    <property type="match status" value="1"/>
</dbReference>